<protein>
    <recommendedName>
        <fullName evidence="6">PHD-type domain-containing protein</fullName>
    </recommendedName>
</protein>
<feature type="compositionally biased region" description="Polar residues" evidence="5">
    <location>
        <begin position="1044"/>
        <end position="1055"/>
    </location>
</feature>
<evidence type="ECO:0000259" key="6">
    <source>
        <dbReference type="PROSITE" id="PS50016"/>
    </source>
</evidence>
<dbReference type="Gene3D" id="3.30.40.10">
    <property type="entry name" value="Zinc/RING finger domain, C3HC4 (zinc finger)"/>
    <property type="match status" value="1"/>
</dbReference>
<dbReference type="InterPro" id="IPR013083">
    <property type="entry name" value="Znf_RING/FYVE/PHD"/>
</dbReference>
<dbReference type="STRING" id="133383.A0A1R0GYZ2"/>
<feature type="region of interest" description="Disordered" evidence="5">
    <location>
        <begin position="43"/>
        <end position="63"/>
    </location>
</feature>
<gene>
    <name evidence="7" type="ORF">AYI68_g3777</name>
</gene>
<evidence type="ECO:0000256" key="3">
    <source>
        <dbReference type="ARBA" id="ARBA00022833"/>
    </source>
</evidence>
<keyword evidence="2 4" id="KW-0863">Zinc-finger</keyword>
<evidence type="ECO:0000256" key="5">
    <source>
        <dbReference type="SAM" id="MobiDB-lite"/>
    </source>
</evidence>
<evidence type="ECO:0000256" key="4">
    <source>
        <dbReference type="PROSITE-ProRule" id="PRU00146"/>
    </source>
</evidence>
<evidence type="ECO:0000256" key="1">
    <source>
        <dbReference type="ARBA" id="ARBA00022723"/>
    </source>
</evidence>
<feature type="region of interest" description="Disordered" evidence="5">
    <location>
        <begin position="264"/>
        <end position="295"/>
    </location>
</feature>
<name>A0A1R0GYZ2_9FUNG</name>
<dbReference type="Pfam" id="PF00628">
    <property type="entry name" value="PHD"/>
    <property type="match status" value="1"/>
</dbReference>
<feature type="domain" description="PHD-type" evidence="6">
    <location>
        <begin position="196"/>
        <end position="247"/>
    </location>
</feature>
<dbReference type="EMBL" id="LSSL01001911">
    <property type="protein sequence ID" value="OLY82110.1"/>
    <property type="molecule type" value="Genomic_DNA"/>
</dbReference>
<sequence>MKTSLDQKNILVDKKKLSSNLSYSKNLINQSILEKLSIRRHRRSSLRRNATKKTPTSDQDLDFYYHPKSPKNIPRINNQETLITSSFSPETVFRDKVGPESFVITKYKRLSGNSLHLNQAHLFFKNLNMNSGSWKPDFSNTDLLSEDDVESEISPEYLLQLKLQLDLDNKNKSSKTRLRKKDLKSTSKISKKKTKNIFCQLCGDYAENNASIKCIECSELFHQDCVGVTKNMLGETGAFSCQTCVLQYPRRYRAPGTYLMDGKQISAKSSSKNRKPKNQTSKSNTGTKYVERKKSTPGTYVSDAIFEQEQEIYLSLQKNDDESDVDVDLCPICEQECTCNTPSLNPSNPSPISSIHNVVEDLGITFNGSNEYSVITQPKGNKLESLVADLGNLGVSEPNLDPHLVFEEKSEFSHFSDHDGDINPENTQKNIVSYISSNFADSNPTLNLVSQNHTNNTELMKNKSNKDTDFILDSHNSEYDSNKFTSFPSDIPPSELNSVEVLVYVNKKTPSPYINKTVTQSSDYTTTQNFVQDQHGLQSHNFVRKIDENLSISEKKSPKNLDDNENKNINLLQQLDTNIFIPKNTSAKPADISPLNFNTFDQPEDHFSDDEEISIDDSFEEITFSTKPINFYDADFRKSDLLPKKKKSKKPRGRPKKNASKKNVQGFLTVDKALHETKFCLNDNNVGEMKSSRTSIRYPRSKMSATTKNQNILKPNLPSVSEFGFKKESQITKVSLPLFQEDEDEIINVTDISTDSEYMGLEVSDLSQVRHKFKNDVDFDGNLSSLSSSFEDDPEIENEEEMYILGDQIYYSSSDESEADKKPIKSLKNNSLVGRRKRLSRRSQEKSPKTPFKTEKAGGPPNHLSDSDINENDPCNVIKSPLTTNDEVFFMAVQHHDFGYEISGYSSSDQEVSNSDSDSQVSENMNFVLDDNGDLELDSDNNHFQNRGFLKKSNKSETIRSKDTLSSSSPSEDEELTFRKPDPTDTFINFDGDGADSDREDALLQMHLEQLRAVREIKYKNDDFSNFDDSENSSNFHFQDSESSETNSTQNYSDTSLDDIFENDDGDLDFSKGENVIDKESDKTPQFTHSSPILNSKKIYYDTFIRSKPVFVYNSDPDFINSYSGSESNCDTDGSDSLNSDLYSVDSDELSSLKSMYKKGLGINANMAIWDDMSADDASLALGVAMSLESSAVSSKIFPTGDTQMRPLITPATNETGEKDDPIDGMVAVHLPKVTKLNSERLLLSSKFSKNAPDTSLTLISEKANFESGSNHPIPHDEPDFTNCDFFSNQFSSDNHKKIPEYIQDGFLPKWVSDIMDLSVKDSYNCVADAKYQDQYFDDGKDELLKSNNDKVNTYFETYEEFSVHEDITHSNDESDQITIEGDFQKGSIHFTQTPIERKANSKILEPFPRENGTNYNLNRIVIKDGETDDKSLNSGENLEINSGEKGFLEFNGTQSDKDPLIQKNDAKTISSLKNFYLVEPNIKPGNEENTSDLDTFTVSDDAKNKPHQFSKVSTVSTIKSLGNPSNVEFSPFAKTNPEKKGSFCDTNSTEAGIESFFDFEPQKPLDFEGSKSSDNTSKAESFSSMLEERQISGDMTQILSSSTSKSFFTKNDHDSDFGLRRFDKIPINVFRRSRYLASSNNISYGISNDNLEMKSFYSGDITKPSTLGNLSLTNEKSIESKLPLSINTFKDSRRLYGAQNLTPFPNETYRLGAINKKRKSRDDQNFNLNKPEILLKQPRNLGESKGLITKGVKKTSEIASEAFTRKRFKPFYANSGDSSSKSKNISRSEKLPVIKNRTIASNSQNLSIKKGFKFRKRDNNRLRMSNTQLLNDNQFENQKEVDFGFNVDNVLGLNFDETDFNYYSGSDSKVSENI</sequence>
<feature type="region of interest" description="Disordered" evidence="5">
    <location>
        <begin position="955"/>
        <end position="994"/>
    </location>
</feature>
<evidence type="ECO:0000256" key="2">
    <source>
        <dbReference type="ARBA" id="ARBA00022771"/>
    </source>
</evidence>
<dbReference type="SUPFAM" id="SSF57903">
    <property type="entry name" value="FYVE/PHD zinc finger"/>
    <property type="match status" value="1"/>
</dbReference>
<dbReference type="OrthoDB" id="436852at2759"/>
<keyword evidence="1" id="KW-0479">Metal-binding</keyword>
<keyword evidence="3" id="KW-0862">Zinc</keyword>
<dbReference type="InterPro" id="IPR011011">
    <property type="entry name" value="Znf_FYVE_PHD"/>
</dbReference>
<dbReference type="SMART" id="SM00249">
    <property type="entry name" value="PHD"/>
    <property type="match status" value="1"/>
</dbReference>
<dbReference type="GO" id="GO:0008270">
    <property type="term" value="F:zinc ion binding"/>
    <property type="evidence" value="ECO:0007669"/>
    <property type="project" value="UniProtKB-KW"/>
</dbReference>
<reference evidence="7 8" key="1">
    <citation type="journal article" date="2016" name="Mol. Biol. Evol.">
        <title>Genome-Wide Survey of Gut Fungi (Harpellales) Reveals the First Horizontally Transferred Ubiquitin Gene from a Mosquito Host.</title>
        <authorList>
            <person name="Wang Y."/>
            <person name="White M.M."/>
            <person name="Kvist S."/>
            <person name="Moncalvo J.M."/>
        </authorList>
    </citation>
    <scope>NUCLEOTIDE SEQUENCE [LARGE SCALE GENOMIC DNA]</scope>
    <source>
        <strain evidence="7 8">ALG-7-W6</strain>
    </source>
</reference>
<accession>A0A1R0GYZ2</accession>
<feature type="compositionally biased region" description="Basic and acidic residues" evidence="5">
    <location>
        <begin position="842"/>
        <end position="856"/>
    </location>
</feature>
<feature type="region of interest" description="Disordered" evidence="5">
    <location>
        <begin position="642"/>
        <end position="662"/>
    </location>
</feature>
<dbReference type="Proteomes" id="UP000187455">
    <property type="component" value="Unassembled WGS sequence"/>
</dbReference>
<dbReference type="InterPro" id="IPR019786">
    <property type="entry name" value="Zinc_finger_PHD-type_CS"/>
</dbReference>
<dbReference type="PROSITE" id="PS01359">
    <property type="entry name" value="ZF_PHD_1"/>
    <property type="match status" value="1"/>
</dbReference>
<feature type="compositionally biased region" description="Basic residues" evidence="5">
    <location>
        <begin position="644"/>
        <end position="660"/>
    </location>
</feature>
<feature type="region of interest" description="Disordered" evidence="5">
    <location>
        <begin position="833"/>
        <end position="878"/>
    </location>
</feature>
<evidence type="ECO:0000313" key="7">
    <source>
        <dbReference type="EMBL" id="OLY82110.1"/>
    </source>
</evidence>
<proteinExistence type="predicted"/>
<dbReference type="CDD" id="cd15489">
    <property type="entry name" value="PHD_SF"/>
    <property type="match status" value="1"/>
</dbReference>
<evidence type="ECO:0000313" key="8">
    <source>
        <dbReference type="Proteomes" id="UP000187455"/>
    </source>
</evidence>
<dbReference type="PROSITE" id="PS50016">
    <property type="entry name" value="ZF_PHD_2"/>
    <property type="match status" value="1"/>
</dbReference>
<feature type="region of interest" description="Disordered" evidence="5">
    <location>
        <begin position="1030"/>
        <end position="1058"/>
    </location>
</feature>
<keyword evidence="8" id="KW-1185">Reference proteome</keyword>
<comment type="caution">
    <text evidence="7">The sequence shown here is derived from an EMBL/GenBank/DDBJ whole genome shotgun (WGS) entry which is preliminary data.</text>
</comment>
<feature type="compositionally biased region" description="Polar residues" evidence="5">
    <location>
        <begin position="278"/>
        <end position="287"/>
    </location>
</feature>
<dbReference type="InterPro" id="IPR019787">
    <property type="entry name" value="Znf_PHD-finger"/>
</dbReference>
<organism evidence="7 8">
    <name type="scientific">Smittium mucronatum</name>
    <dbReference type="NCBI Taxonomy" id="133383"/>
    <lineage>
        <taxon>Eukaryota</taxon>
        <taxon>Fungi</taxon>
        <taxon>Fungi incertae sedis</taxon>
        <taxon>Zoopagomycota</taxon>
        <taxon>Kickxellomycotina</taxon>
        <taxon>Harpellomycetes</taxon>
        <taxon>Harpellales</taxon>
        <taxon>Legeriomycetaceae</taxon>
        <taxon>Smittium</taxon>
    </lineage>
</organism>
<dbReference type="InterPro" id="IPR001965">
    <property type="entry name" value="Znf_PHD"/>
</dbReference>